<proteinExistence type="predicted"/>
<dbReference type="AlphaFoldDB" id="A0A7J6FLU2"/>
<reference evidence="2 3" key="1">
    <citation type="journal article" date="2020" name="bioRxiv">
        <title>Sequence and annotation of 42 cannabis genomes reveals extensive copy number variation in cannabinoid synthesis and pathogen resistance genes.</title>
        <authorList>
            <person name="Mckernan K.J."/>
            <person name="Helbert Y."/>
            <person name="Kane L.T."/>
            <person name="Ebling H."/>
            <person name="Zhang L."/>
            <person name="Liu B."/>
            <person name="Eaton Z."/>
            <person name="Mclaughlin S."/>
            <person name="Kingan S."/>
            <person name="Baybayan P."/>
            <person name="Concepcion G."/>
            <person name="Jordan M."/>
            <person name="Riva A."/>
            <person name="Barbazuk W."/>
            <person name="Harkins T."/>
        </authorList>
    </citation>
    <scope>NUCLEOTIDE SEQUENCE [LARGE SCALE GENOMIC DNA]</scope>
    <source>
        <strain evidence="3">cv. Jamaican Lion 4</strain>
        <tissue evidence="2">Leaf</tissue>
    </source>
</reference>
<organism evidence="2 3">
    <name type="scientific">Cannabis sativa</name>
    <name type="common">Hemp</name>
    <name type="synonym">Marijuana</name>
    <dbReference type="NCBI Taxonomy" id="3483"/>
    <lineage>
        <taxon>Eukaryota</taxon>
        <taxon>Viridiplantae</taxon>
        <taxon>Streptophyta</taxon>
        <taxon>Embryophyta</taxon>
        <taxon>Tracheophyta</taxon>
        <taxon>Spermatophyta</taxon>
        <taxon>Magnoliopsida</taxon>
        <taxon>eudicotyledons</taxon>
        <taxon>Gunneridae</taxon>
        <taxon>Pentapetalae</taxon>
        <taxon>rosids</taxon>
        <taxon>fabids</taxon>
        <taxon>Rosales</taxon>
        <taxon>Cannabaceae</taxon>
        <taxon>Cannabis</taxon>
    </lineage>
</organism>
<dbReference type="GO" id="GO:0003676">
    <property type="term" value="F:nucleic acid binding"/>
    <property type="evidence" value="ECO:0007669"/>
    <property type="project" value="InterPro"/>
</dbReference>
<sequence length="111" mass="12084">MELATGAGVDCCCCATAVCCTVSADASCSEIDVAFATPWKGIRQPLMMEAHSLQHALKWCEEKSLVIHQIETDCKILVNAITKGYSNNIHLQEFINNINSLLSSFPKSSFS</sequence>
<dbReference type="InterPro" id="IPR012337">
    <property type="entry name" value="RNaseH-like_sf"/>
</dbReference>
<evidence type="ECO:0000259" key="1">
    <source>
        <dbReference type="Pfam" id="PF13456"/>
    </source>
</evidence>
<feature type="domain" description="RNase H type-1" evidence="1">
    <location>
        <begin position="31"/>
        <end position="110"/>
    </location>
</feature>
<dbReference type="Gene3D" id="3.30.420.10">
    <property type="entry name" value="Ribonuclease H-like superfamily/Ribonuclease H"/>
    <property type="match status" value="1"/>
</dbReference>
<dbReference type="EMBL" id="JAATIP010000110">
    <property type="protein sequence ID" value="KAF4371608.1"/>
    <property type="molecule type" value="Genomic_DNA"/>
</dbReference>
<accession>A0A7J6FLU2</accession>
<dbReference type="GO" id="GO:0004523">
    <property type="term" value="F:RNA-DNA hybrid ribonuclease activity"/>
    <property type="evidence" value="ECO:0007669"/>
    <property type="project" value="InterPro"/>
</dbReference>
<evidence type="ECO:0000313" key="3">
    <source>
        <dbReference type="Proteomes" id="UP000525078"/>
    </source>
</evidence>
<protein>
    <recommendedName>
        <fullName evidence="1">RNase H type-1 domain-containing protein</fullName>
    </recommendedName>
</protein>
<comment type="caution">
    <text evidence="2">The sequence shown here is derived from an EMBL/GenBank/DDBJ whole genome shotgun (WGS) entry which is preliminary data.</text>
</comment>
<name>A0A7J6FLU2_CANSA</name>
<gene>
    <name evidence="2" type="ORF">F8388_003218</name>
</gene>
<evidence type="ECO:0000313" key="2">
    <source>
        <dbReference type="EMBL" id="KAF4371608.1"/>
    </source>
</evidence>
<dbReference type="SUPFAM" id="SSF53098">
    <property type="entry name" value="Ribonuclease H-like"/>
    <property type="match status" value="1"/>
</dbReference>
<dbReference type="InterPro" id="IPR036397">
    <property type="entry name" value="RNaseH_sf"/>
</dbReference>
<dbReference type="Pfam" id="PF13456">
    <property type="entry name" value="RVT_3"/>
    <property type="match status" value="1"/>
</dbReference>
<dbReference type="Proteomes" id="UP000525078">
    <property type="component" value="Unassembled WGS sequence"/>
</dbReference>
<dbReference type="InterPro" id="IPR002156">
    <property type="entry name" value="RNaseH_domain"/>
</dbReference>